<dbReference type="GO" id="GO:0003735">
    <property type="term" value="F:structural constituent of ribosome"/>
    <property type="evidence" value="ECO:0007669"/>
    <property type="project" value="InterPro"/>
</dbReference>
<dbReference type="PRINTS" id="PR00064">
    <property type="entry name" value="RIBOSOMALL35"/>
</dbReference>
<dbReference type="PROSITE" id="PS00936">
    <property type="entry name" value="RIBOSOMAL_L35"/>
    <property type="match status" value="1"/>
</dbReference>
<dbReference type="GO" id="GO:0022625">
    <property type="term" value="C:cytosolic large ribosomal subunit"/>
    <property type="evidence" value="ECO:0007669"/>
    <property type="project" value="TreeGrafter"/>
</dbReference>
<reference evidence="7 8" key="1">
    <citation type="submission" date="2017-06" db="EMBL/GenBank/DDBJ databases">
        <title>Genome sequencing of cyanobaciteial culture collection at National Institute for Environmental Studies (NIES).</title>
        <authorList>
            <person name="Hirose Y."/>
            <person name="Shimura Y."/>
            <person name="Fujisawa T."/>
            <person name="Nakamura Y."/>
            <person name="Kawachi M."/>
        </authorList>
    </citation>
    <scope>NUCLEOTIDE SEQUENCE [LARGE SCALE GENOMIC DNA]</scope>
    <source>
        <strain evidence="7 8">NIES-37</strain>
    </source>
</reference>
<dbReference type="FunFam" id="4.10.410.60:FF:000001">
    <property type="entry name" value="50S ribosomal protein L35"/>
    <property type="match status" value="1"/>
</dbReference>
<dbReference type="InterPro" id="IPR018265">
    <property type="entry name" value="Ribosomal_bL35_CS"/>
</dbReference>
<evidence type="ECO:0000256" key="1">
    <source>
        <dbReference type="ARBA" id="ARBA00006598"/>
    </source>
</evidence>
<accession>A0A1Z4MUC5</accession>
<gene>
    <name evidence="5" type="primary">rpmI</name>
    <name evidence="5" type="synonym">rpl35</name>
    <name evidence="7" type="ORF">NIES37_10190</name>
</gene>
<name>A0A1Z4MUC5_9CYAN</name>
<evidence type="ECO:0000256" key="6">
    <source>
        <dbReference type="RuleBase" id="RU000568"/>
    </source>
</evidence>
<sequence length="75" mass="8714">MIDCVDQSQTMPKLKTRKAAAKRFRATGTGKIVRRKAYKNHLLEHKTSDKKRSMSKSGLVHERDEDNVRLMLPYL</sequence>
<dbReference type="InterPro" id="IPR001706">
    <property type="entry name" value="Ribosomal_bL35"/>
</dbReference>
<dbReference type="HAMAP" id="MF_00514">
    <property type="entry name" value="Ribosomal_bL35"/>
    <property type="match status" value="1"/>
</dbReference>
<dbReference type="AlphaFoldDB" id="A0A1Z4MUC5"/>
<evidence type="ECO:0000256" key="3">
    <source>
        <dbReference type="ARBA" id="ARBA00023274"/>
    </source>
</evidence>
<dbReference type="KEGG" id="ttq:NIES37_10190"/>
<keyword evidence="3 5" id="KW-0687">Ribonucleoprotein</keyword>
<dbReference type="PANTHER" id="PTHR33343:SF1">
    <property type="entry name" value="LARGE RIBOSOMAL SUBUNIT PROTEIN BL35M"/>
    <property type="match status" value="1"/>
</dbReference>
<organism evidence="7 8">
    <name type="scientific">Tolypothrix tenuis PCC 7101</name>
    <dbReference type="NCBI Taxonomy" id="231146"/>
    <lineage>
        <taxon>Bacteria</taxon>
        <taxon>Bacillati</taxon>
        <taxon>Cyanobacteriota</taxon>
        <taxon>Cyanophyceae</taxon>
        <taxon>Nostocales</taxon>
        <taxon>Tolypothrichaceae</taxon>
        <taxon>Tolypothrix</taxon>
    </lineage>
</organism>
<dbReference type="InterPro" id="IPR037229">
    <property type="entry name" value="Ribosomal_bL35_sf"/>
</dbReference>
<dbReference type="Pfam" id="PF01632">
    <property type="entry name" value="Ribosomal_L35p"/>
    <property type="match status" value="1"/>
</dbReference>
<dbReference type="Proteomes" id="UP000218785">
    <property type="component" value="Chromosome"/>
</dbReference>
<evidence type="ECO:0000313" key="8">
    <source>
        <dbReference type="Proteomes" id="UP000218785"/>
    </source>
</evidence>
<keyword evidence="8" id="KW-1185">Reference proteome</keyword>
<dbReference type="GO" id="GO:0006412">
    <property type="term" value="P:translation"/>
    <property type="evidence" value="ECO:0007669"/>
    <property type="project" value="UniProtKB-UniRule"/>
</dbReference>
<dbReference type="InterPro" id="IPR021137">
    <property type="entry name" value="Ribosomal_bL35-like"/>
</dbReference>
<dbReference type="SUPFAM" id="SSF143034">
    <property type="entry name" value="L35p-like"/>
    <property type="match status" value="1"/>
</dbReference>
<evidence type="ECO:0000256" key="2">
    <source>
        <dbReference type="ARBA" id="ARBA00022980"/>
    </source>
</evidence>
<evidence type="ECO:0000256" key="4">
    <source>
        <dbReference type="ARBA" id="ARBA00071664"/>
    </source>
</evidence>
<dbReference type="PANTHER" id="PTHR33343">
    <property type="entry name" value="54S RIBOSOMAL PROTEIN BL35M"/>
    <property type="match status" value="1"/>
</dbReference>
<dbReference type="NCBIfam" id="TIGR00001">
    <property type="entry name" value="rpmI_bact"/>
    <property type="match status" value="1"/>
</dbReference>
<protein>
    <recommendedName>
        <fullName evidence="4 5">Large ribosomal subunit protein bL35</fullName>
    </recommendedName>
</protein>
<dbReference type="Gene3D" id="4.10.410.60">
    <property type="match status" value="1"/>
</dbReference>
<evidence type="ECO:0000313" key="7">
    <source>
        <dbReference type="EMBL" id="BAY97082.1"/>
    </source>
</evidence>
<dbReference type="EMBL" id="AP018248">
    <property type="protein sequence ID" value="BAY97082.1"/>
    <property type="molecule type" value="Genomic_DNA"/>
</dbReference>
<evidence type="ECO:0000256" key="5">
    <source>
        <dbReference type="HAMAP-Rule" id="MF_00514"/>
    </source>
</evidence>
<proteinExistence type="inferred from homology"/>
<keyword evidence="2 5" id="KW-0689">Ribosomal protein</keyword>
<comment type="similarity">
    <text evidence="1 5 6">Belongs to the bacterial ribosomal protein bL35 family.</text>
</comment>